<keyword evidence="4 8" id="KW-0689">Ribosomal protein</keyword>
<dbReference type="Pfam" id="PF00189">
    <property type="entry name" value="Ribosomal_S3_C"/>
    <property type="match status" value="1"/>
</dbReference>
<evidence type="ECO:0000313" key="12">
    <source>
        <dbReference type="EMBL" id="MBP1856474.1"/>
    </source>
</evidence>
<dbReference type="PANTHER" id="PTHR11760">
    <property type="entry name" value="30S/40S RIBOSOMAL PROTEIN S3"/>
    <property type="match status" value="1"/>
</dbReference>
<sequence length="271" mass="30327">MGQKVNPHGLRVGVIKDWDSRWFANDSKEFGSLLLEDHNIRKFLKKRLYSSGVAKIEIERSANKIKMDLHVAKPGVVIGKAGAGIEALKAELEKMTKKTIIVNIIEVRNTDKNAQLVAENVALAIERRVAFRRAMKQAIQRAMKSGAKGIKVSTSGRVGGAEMARTEGYSEGNVPLHTLRADIDYGFAEANTTYGKIGVKVWICHGEILPSKDGFNPRVKEERKDNRRNDRRDNKRNTRGNDRGNYRGQKPQGQRPQGSRPQGQRTENKGN</sequence>
<dbReference type="Gene3D" id="3.30.300.20">
    <property type="match status" value="1"/>
</dbReference>
<dbReference type="GO" id="GO:0005840">
    <property type="term" value="C:ribosome"/>
    <property type="evidence" value="ECO:0007669"/>
    <property type="project" value="UniProtKB-KW"/>
</dbReference>
<feature type="region of interest" description="Disordered" evidence="10">
    <location>
        <begin position="212"/>
        <end position="271"/>
    </location>
</feature>
<dbReference type="SMART" id="SM00322">
    <property type="entry name" value="KH"/>
    <property type="match status" value="1"/>
</dbReference>
<dbReference type="EMBL" id="JAGGJX010000009">
    <property type="protein sequence ID" value="MBP1856474.1"/>
    <property type="molecule type" value="Genomic_DNA"/>
</dbReference>
<dbReference type="InterPro" id="IPR004087">
    <property type="entry name" value="KH_dom"/>
</dbReference>
<dbReference type="InterPro" id="IPR001351">
    <property type="entry name" value="Ribosomal_uS3_C"/>
</dbReference>
<gene>
    <name evidence="8" type="primary">rpsC</name>
    <name evidence="12" type="ORF">J2Z43_002927</name>
</gene>
<evidence type="ECO:0000256" key="1">
    <source>
        <dbReference type="ARBA" id="ARBA00010761"/>
    </source>
</evidence>
<dbReference type="Gene3D" id="3.30.1140.32">
    <property type="entry name" value="Ribosomal protein S3, C-terminal domain"/>
    <property type="match status" value="1"/>
</dbReference>
<dbReference type="CDD" id="cd02412">
    <property type="entry name" value="KH-II_30S_S3"/>
    <property type="match status" value="1"/>
</dbReference>
<proteinExistence type="inferred from homology"/>
<evidence type="ECO:0000256" key="9">
    <source>
        <dbReference type="RuleBase" id="RU003624"/>
    </source>
</evidence>
<accession>A0ABS4EEV1</accession>
<dbReference type="InterPro" id="IPR009019">
    <property type="entry name" value="KH_sf_prok-type"/>
</dbReference>
<dbReference type="PROSITE" id="PS50823">
    <property type="entry name" value="KH_TYPE_2"/>
    <property type="match status" value="1"/>
</dbReference>
<dbReference type="InterPro" id="IPR018280">
    <property type="entry name" value="Ribosomal_uS3_CS"/>
</dbReference>
<keyword evidence="3 8" id="KW-0694">RNA-binding</keyword>
<organism evidence="12 13">
    <name type="scientific">Metaclostridioides mangenotii</name>
    <dbReference type="NCBI Taxonomy" id="1540"/>
    <lineage>
        <taxon>Bacteria</taxon>
        <taxon>Bacillati</taxon>
        <taxon>Bacillota</taxon>
        <taxon>Clostridia</taxon>
        <taxon>Peptostreptococcales</taxon>
        <taxon>Peptostreptococcaceae</taxon>
        <taxon>Metaclostridioides</taxon>
    </lineage>
</organism>
<comment type="function">
    <text evidence="6 8">Binds the lower part of the 30S subunit head. Binds mRNA in the 70S ribosome, positioning it for translation.</text>
</comment>
<dbReference type="Proteomes" id="UP000767291">
    <property type="component" value="Unassembled WGS sequence"/>
</dbReference>
<dbReference type="RefSeq" id="WP_209457762.1">
    <property type="nucleotide sequence ID" value="NZ_BAAACS010000006.1"/>
</dbReference>
<evidence type="ECO:0000256" key="5">
    <source>
        <dbReference type="ARBA" id="ARBA00023274"/>
    </source>
</evidence>
<feature type="compositionally biased region" description="Basic and acidic residues" evidence="10">
    <location>
        <begin position="218"/>
        <end position="245"/>
    </location>
</feature>
<reference evidence="12 13" key="1">
    <citation type="submission" date="2021-03" db="EMBL/GenBank/DDBJ databases">
        <title>Genomic Encyclopedia of Type Strains, Phase IV (KMG-IV): sequencing the most valuable type-strain genomes for metagenomic binning, comparative biology and taxonomic classification.</title>
        <authorList>
            <person name="Goeker M."/>
        </authorList>
    </citation>
    <scope>NUCLEOTIDE SEQUENCE [LARGE SCALE GENOMIC DNA]</scope>
    <source>
        <strain evidence="12 13">DSM 1289</strain>
    </source>
</reference>
<dbReference type="InterPro" id="IPR004044">
    <property type="entry name" value="KH_dom_type_2"/>
</dbReference>
<dbReference type="PROSITE" id="PS00548">
    <property type="entry name" value="RIBOSOMAL_S3"/>
    <property type="match status" value="1"/>
</dbReference>
<feature type="domain" description="KH type-2" evidence="11">
    <location>
        <begin position="40"/>
        <end position="108"/>
    </location>
</feature>
<keyword evidence="13" id="KW-1185">Reference proteome</keyword>
<dbReference type="SUPFAM" id="SSF54821">
    <property type="entry name" value="Ribosomal protein S3 C-terminal domain"/>
    <property type="match status" value="1"/>
</dbReference>
<dbReference type="InterPro" id="IPR036419">
    <property type="entry name" value="Ribosomal_S3_C_sf"/>
</dbReference>
<comment type="similarity">
    <text evidence="1 8 9">Belongs to the universal ribosomal protein uS3 family.</text>
</comment>
<dbReference type="InterPro" id="IPR015946">
    <property type="entry name" value="KH_dom-like_a/b"/>
</dbReference>
<evidence type="ECO:0000256" key="3">
    <source>
        <dbReference type="ARBA" id="ARBA00022884"/>
    </source>
</evidence>
<evidence type="ECO:0000259" key="11">
    <source>
        <dbReference type="PROSITE" id="PS50823"/>
    </source>
</evidence>
<evidence type="ECO:0000256" key="8">
    <source>
        <dbReference type="HAMAP-Rule" id="MF_01309"/>
    </source>
</evidence>
<evidence type="ECO:0000256" key="4">
    <source>
        <dbReference type="ARBA" id="ARBA00022980"/>
    </source>
</evidence>
<evidence type="ECO:0000256" key="7">
    <source>
        <dbReference type="ARBA" id="ARBA00035257"/>
    </source>
</evidence>
<name>A0ABS4EEV1_9FIRM</name>
<keyword evidence="2 8" id="KW-0699">rRNA-binding</keyword>
<comment type="subunit">
    <text evidence="8">Part of the 30S ribosomal subunit. Forms a tight complex with proteins S10 and S14.</text>
</comment>
<feature type="compositionally biased region" description="Low complexity" evidence="10">
    <location>
        <begin position="247"/>
        <end position="265"/>
    </location>
</feature>
<comment type="caution">
    <text evidence="12">The sequence shown here is derived from an EMBL/GenBank/DDBJ whole genome shotgun (WGS) entry which is preliminary data.</text>
</comment>
<dbReference type="HAMAP" id="MF_01309_B">
    <property type="entry name" value="Ribosomal_uS3_B"/>
    <property type="match status" value="1"/>
</dbReference>
<dbReference type="NCBIfam" id="TIGR01009">
    <property type="entry name" value="rpsC_bact"/>
    <property type="match status" value="1"/>
</dbReference>
<dbReference type="InterPro" id="IPR005704">
    <property type="entry name" value="Ribosomal_uS3_bac-typ"/>
</dbReference>
<dbReference type="InterPro" id="IPR057258">
    <property type="entry name" value="Ribosomal_uS3"/>
</dbReference>
<evidence type="ECO:0000256" key="10">
    <source>
        <dbReference type="SAM" id="MobiDB-lite"/>
    </source>
</evidence>
<keyword evidence="5 8" id="KW-0687">Ribonucleoprotein</keyword>
<dbReference type="PANTHER" id="PTHR11760:SF19">
    <property type="entry name" value="SMALL RIBOSOMAL SUBUNIT PROTEIN US3C"/>
    <property type="match status" value="1"/>
</dbReference>
<dbReference type="Pfam" id="PF07650">
    <property type="entry name" value="KH_2"/>
    <property type="match status" value="1"/>
</dbReference>
<evidence type="ECO:0000256" key="6">
    <source>
        <dbReference type="ARBA" id="ARBA00024998"/>
    </source>
</evidence>
<evidence type="ECO:0000256" key="2">
    <source>
        <dbReference type="ARBA" id="ARBA00022730"/>
    </source>
</evidence>
<dbReference type="SUPFAM" id="SSF54814">
    <property type="entry name" value="Prokaryotic type KH domain (KH-domain type II)"/>
    <property type="match status" value="1"/>
</dbReference>
<protein>
    <recommendedName>
        <fullName evidence="7 8">Small ribosomal subunit protein uS3</fullName>
    </recommendedName>
</protein>
<evidence type="ECO:0000313" key="13">
    <source>
        <dbReference type="Proteomes" id="UP000767291"/>
    </source>
</evidence>